<dbReference type="EMBL" id="BQNB010012615">
    <property type="protein sequence ID" value="GJT05789.1"/>
    <property type="molecule type" value="Genomic_DNA"/>
</dbReference>
<feature type="compositionally biased region" description="Polar residues" evidence="1">
    <location>
        <begin position="137"/>
        <end position="149"/>
    </location>
</feature>
<keyword evidence="3" id="KW-1185">Reference proteome</keyword>
<protein>
    <submittedName>
        <fullName evidence="2">Uncharacterized protein</fullName>
    </submittedName>
</protein>
<gene>
    <name evidence="2" type="ORF">Tco_0840251</name>
</gene>
<proteinExistence type="predicted"/>
<reference evidence="2" key="1">
    <citation type="journal article" date="2022" name="Int. J. Mol. Sci.">
        <title>Draft Genome of Tanacetum Coccineum: Genomic Comparison of Closely Related Tanacetum-Family Plants.</title>
        <authorList>
            <person name="Yamashiro T."/>
            <person name="Shiraishi A."/>
            <person name="Nakayama K."/>
            <person name="Satake H."/>
        </authorList>
    </citation>
    <scope>NUCLEOTIDE SEQUENCE</scope>
</reference>
<evidence type="ECO:0000256" key="1">
    <source>
        <dbReference type="SAM" id="MobiDB-lite"/>
    </source>
</evidence>
<evidence type="ECO:0000313" key="2">
    <source>
        <dbReference type="EMBL" id="GJT05789.1"/>
    </source>
</evidence>
<evidence type="ECO:0000313" key="3">
    <source>
        <dbReference type="Proteomes" id="UP001151760"/>
    </source>
</evidence>
<reference evidence="2" key="2">
    <citation type="submission" date="2022-01" db="EMBL/GenBank/DDBJ databases">
        <authorList>
            <person name="Yamashiro T."/>
            <person name="Shiraishi A."/>
            <person name="Satake H."/>
            <person name="Nakayama K."/>
        </authorList>
    </citation>
    <scope>NUCLEOTIDE SEQUENCE</scope>
</reference>
<sequence>MGNRENSQAYREGRAVIALPLYGMNGPSLFANDLATRGSQCLNAEHRMESEHDDDDRTLAETLLNIKRSVAKGKTIMQESEPPKKIKKKEMIQISLDEEFAKKIIPQEAKQIDEREKVINWNDPDVLSDSLSCVSSIQSPDTKVQSGQPVMTREEDDGISVALDPQV</sequence>
<name>A0ABQ5AXI7_9ASTR</name>
<accession>A0ABQ5AXI7</accession>
<feature type="region of interest" description="Disordered" evidence="1">
    <location>
        <begin position="137"/>
        <end position="167"/>
    </location>
</feature>
<comment type="caution">
    <text evidence="2">The sequence shown here is derived from an EMBL/GenBank/DDBJ whole genome shotgun (WGS) entry which is preliminary data.</text>
</comment>
<organism evidence="2 3">
    <name type="scientific">Tanacetum coccineum</name>
    <dbReference type="NCBI Taxonomy" id="301880"/>
    <lineage>
        <taxon>Eukaryota</taxon>
        <taxon>Viridiplantae</taxon>
        <taxon>Streptophyta</taxon>
        <taxon>Embryophyta</taxon>
        <taxon>Tracheophyta</taxon>
        <taxon>Spermatophyta</taxon>
        <taxon>Magnoliopsida</taxon>
        <taxon>eudicotyledons</taxon>
        <taxon>Gunneridae</taxon>
        <taxon>Pentapetalae</taxon>
        <taxon>asterids</taxon>
        <taxon>campanulids</taxon>
        <taxon>Asterales</taxon>
        <taxon>Asteraceae</taxon>
        <taxon>Asteroideae</taxon>
        <taxon>Anthemideae</taxon>
        <taxon>Anthemidinae</taxon>
        <taxon>Tanacetum</taxon>
    </lineage>
</organism>
<dbReference type="Proteomes" id="UP001151760">
    <property type="component" value="Unassembled WGS sequence"/>
</dbReference>